<protein>
    <submittedName>
        <fullName evidence="2">Uncharacterized protein</fullName>
    </submittedName>
</protein>
<keyword evidence="3" id="KW-1185">Reference proteome</keyword>
<evidence type="ECO:0000256" key="1">
    <source>
        <dbReference type="SAM" id="Phobius"/>
    </source>
</evidence>
<keyword evidence="1" id="KW-1133">Transmembrane helix</keyword>
<keyword evidence="1" id="KW-0812">Transmembrane</keyword>
<dbReference type="Proteomes" id="UP000509302">
    <property type="component" value="Chromosome"/>
</dbReference>
<dbReference type="KEGG" id="cagg:HYG79_00460"/>
<gene>
    <name evidence="2" type="ORF">HYG79_00460</name>
</gene>
<feature type="transmembrane region" description="Helical" evidence="1">
    <location>
        <begin position="45"/>
        <end position="67"/>
    </location>
</feature>
<proteinExistence type="predicted"/>
<feature type="transmembrane region" description="Helical" evidence="1">
    <location>
        <begin position="12"/>
        <end position="33"/>
    </location>
</feature>
<reference evidence="2 3" key="1">
    <citation type="journal article" date="2006" name="Int. J. Syst. Evol. Microbiol.">
        <title>Costertonia aggregata gen. nov., sp. nov., a mesophilic marine bacterium of the family Flavobacteriaceae, isolated from a mature biofilm.</title>
        <authorList>
            <person name="Kwon K.K."/>
            <person name="Lee Y.K."/>
            <person name="Lee H.K."/>
        </authorList>
    </citation>
    <scope>NUCLEOTIDE SEQUENCE [LARGE SCALE GENOMIC DNA]</scope>
    <source>
        <strain evidence="2 3">KCCM 42265</strain>
    </source>
</reference>
<dbReference type="InterPro" id="IPR046077">
    <property type="entry name" value="DUF6095"/>
</dbReference>
<dbReference type="Pfam" id="PF19589">
    <property type="entry name" value="DUF6095"/>
    <property type="match status" value="1"/>
</dbReference>
<organism evidence="2 3">
    <name type="scientific">Costertonia aggregata</name>
    <dbReference type="NCBI Taxonomy" id="343403"/>
    <lineage>
        <taxon>Bacteria</taxon>
        <taxon>Pseudomonadati</taxon>
        <taxon>Bacteroidota</taxon>
        <taxon>Flavobacteriia</taxon>
        <taxon>Flavobacteriales</taxon>
        <taxon>Flavobacteriaceae</taxon>
        <taxon>Costertonia</taxon>
    </lineage>
</organism>
<dbReference type="EMBL" id="CP058595">
    <property type="protein sequence ID" value="QLG43884.1"/>
    <property type="molecule type" value="Genomic_DNA"/>
</dbReference>
<dbReference type="RefSeq" id="WP_179240221.1">
    <property type="nucleotide sequence ID" value="NZ_CP058595.1"/>
</dbReference>
<dbReference type="AlphaFoldDB" id="A0A7H9AKN7"/>
<evidence type="ECO:0000313" key="2">
    <source>
        <dbReference type="EMBL" id="QLG43884.1"/>
    </source>
</evidence>
<accession>A0A7H9AKN7</accession>
<keyword evidence="1" id="KW-0472">Membrane</keyword>
<name>A0A7H9AKN7_9FLAO</name>
<sequence>MKTNKNLLFKGLKFLGYTTILMFTAPAIIYRGFQSEGHPLYWPVLILGFILAIGAVLCGFYGIKLLIDSLFGKKK</sequence>
<evidence type="ECO:0000313" key="3">
    <source>
        <dbReference type="Proteomes" id="UP000509302"/>
    </source>
</evidence>